<dbReference type="InterPro" id="IPR024630">
    <property type="entry name" value="Stc1"/>
</dbReference>
<evidence type="ECO:0000259" key="2">
    <source>
        <dbReference type="Pfam" id="PF12898"/>
    </source>
</evidence>
<feature type="compositionally biased region" description="Acidic residues" evidence="1">
    <location>
        <begin position="132"/>
        <end position="150"/>
    </location>
</feature>
<keyword evidence="4" id="KW-1185">Reference proteome</keyword>
<reference evidence="3 4" key="1">
    <citation type="submission" date="2019-10" db="EMBL/GenBank/DDBJ databases">
        <authorList>
            <person name="Palmer J.M."/>
        </authorList>
    </citation>
    <scope>NUCLEOTIDE SEQUENCE [LARGE SCALE GENOMIC DNA]</scope>
    <source>
        <strain evidence="3 4">TWF696</strain>
    </source>
</reference>
<evidence type="ECO:0000256" key="1">
    <source>
        <dbReference type="SAM" id="MobiDB-lite"/>
    </source>
</evidence>
<sequence>MPPPQLPRIDKNLYNQGATKGSNSNAGRISYPDTIVCFVCHREKPQSQYSTRQLTRWKATIYQPYAPGGRVKGDSRTTCKSCTPDQTTELTCIVCGETNGLGHFAKTQRKTPDAARCKVCINRQADTAPDLEVPDSDDYVEDDDDDEDRDFDTGQTLETKDKVNRGDSTFSDTVSNSINSLTSTNLDRLNLNDTGDSDGGWVTKKRTPETASNYSYGTRGESSRAPLSTIASRQTEYKKSGWAKPEKIRRNQPLSAAAARRLKNNAGRDSDSDADGESVSHSGSEWTDRKANLQSDFDTDPWARAYK</sequence>
<feature type="domain" description="Stc1" evidence="2">
    <location>
        <begin position="37"/>
        <end position="121"/>
    </location>
</feature>
<accession>A0AAV9VEZ2</accession>
<proteinExistence type="predicted"/>
<feature type="compositionally biased region" description="Polar residues" evidence="1">
    <location>
        <begin position="225"/>
        <end position="234"/>
    </location>
</feature>
<comment type="caution">
    <text evidence="3">The sequence shown here is derived from an EMBL/GenBank/DDBJ whole genome shotgun (WGS) entry which is preliminary data.</text>
</comment>
<dbReference type="EMBL" id="JAVHNQ010000001">
    <property type="protein sequence ID" value="KAK6359496.1"/>
    <property type="molecule type" value="Genomic_DNA"/>
</dbReference>
<feature type="region of interest" description="Disordered" evidence="1">
    <location>
        <begin position="128"/>
        <end position="168"/>
    </location>
</feature>
<protein>
    <recommendedName>
        <fullName evidence="2">Stc1 domain-containing protein</fullName>
    </recommendedName>
</protein>
<name>A0AAV9VEZ2_9PEZI</name>
<feature type="compositionally biased region" description="Basic and acidic residues" evidence="1">
    <location>
        <begin position="235"/>
        <end position="249"/>
    </location>
</feature>
<dbReference type="AlphaFoldDB" id="A0AAV9VEZ2"/>
<feature type="region of interest" description="Disordered" evidence="1">
    <location>
        <begin position="187"/>
        <end position="307"/>
    </location>
</feature>
<dbReference type="Proteomes" id="UP001375240">
    <property type="component" value="Unassembled WGS sequence"/>
</dbReference>
<evidence type="ECO:0000313" key="4">
    <source>
        <dbReference type="Proteomes" id="UP001375240"/>
    </source>
</evidence>
<feature type="compositionally biased region" description="Polar residues" evidence="1">
    <location>
        <begin position="13"/>
        <end position="26"/>
    </location>
</feature>
<feature type="region of interest" description="Disordered" evidence="1">
    <location>
        <begin position="1"/>
        <end position="26"/>
    </location>
</feature>
<dbReference type="Pfam" id="PF12898">
    <property type="entry name" value="Stc1"/>
    <property type="match status" value="1"/>
</dbReference>
<organism evidence="3 4">
    <name type="scientific">Orbilia brochopaga</name>
    <dbReference type="NCBI Taxonomy" id="3140254"/>
    <lineage>
        <taxon>Eukaryota</taxon>
        <taxon>Fungi</taxon>
        <taxon>Dikarya</taxon>
        <taxon>Ascomycota</taxon>
        <taxon>Pezizomycotina</taxon>
        <taxon>Orbiliomycetes</taxon>
        <taxon>Orbiliales</taxon>
        <taxon>Orbiliaceae</taxon>
        <taxon>Orbilia</taxon>
    </lineage>
</organism>
<evidence type="ECO:0000313" key="3">
    <source>
        <dbReference type="EMBL" id="KAK6359496.1"/>
    </source>
</evidence>
<gene>
    <name evidence="3" type="ORF">TWF696_000651</name>
</gene>